<dbReference type="RefSeq" id="XP_053580613.1">
    <property type="nucleotide sequence ID" value="XM_053731700.1"/>
</dbReference>
<name>A0A6A5G6G0_CAERE</name>
<dbReference type="CTD" id="78776409"/>
<dbReference type="Proteomes" id="UP000483820">
    <property type="component" value="Chromosome V"/>
</dbReference>
<dbReference type="AlphaFoldDB" id="A0A6A5G6G0"/>
<dbReference type="GeneID" id="78776409"/>
<protein>
    <submittedName>
        <fullName evidence="1">Uncharacterized protein</fullName>
    </submittedName>
</protein>
<dbReference type="EMBL" id="WUAV01000005">
    <property type="protein sequence ID" value="KAF1750255.1"/>
    <property type="molecule type" value="Genomic_DNA"/>
</dbReference>
<accession>A0A6A5G6G0</accession>
<gene>
    <name evidence="1" type="ORF">GCK72_016802</name>
</gene>
<evidence type="ECO:0000313" key="2">
    <source>
        <dbReference type="Proteomes" id="UP000483820"/>
    </source>
</evidence>
<reference evidence="1 2" key="1">
    <citation type="submission" date="2019-12" db="EMBL/GenBank/DDBJ databases">
        <title>Chromosome-level assembly of the Caenorhabditis remanei genome.</title>
        <authorList>
            <person name="Teterina A.A."/>
            <person name="Willis J.H."/>
            <person name="Phillips P.C."/>
        </authorList>
    </citation>
    <scope>NUCLEOTIDE SEQUENCE [LARGE SCALE GENOMIC DNA]</scope>
    <source>
        <strain evidence="1 2">PX506</strain>
        <tissue evidence="1">Whole organism</tissue>
    </source>
</reference>
<comment type="caution">
    <text evidence="1">The sequence shown here is derived from an EMBL/GenBank/DDBJ whole genome shotgun (WGS) entry which is preliminary data.</text>
</comment>
<evidence type="ECO:0000313" key="1">
    <source>
        <dbReference type="EMBL" id="KAF1750255.1"/>
    </source>
</evidence>
<organism evidence="1 2">
    <name type="scientific">Caenorhabditis remanei</name>
    <name type="common">Caenorhabditis vulgaris</name>
    <dbReference type="NCBI Taxonomy" id="31234"/>
    <lineage>
        <taxon>Eukaryota</taxon>
        <taxon>Metazoa</taxon>
        <taxon>Ecdysozoa</taxon>
        <taxon>Nematoda</taxon>
        <taxon>Chromadorea</taxon>
        <taxon>Rhabditida</taxon>
        <taxon>Rhabditina</taxon>
        <taxon>Rhabditomorpha</taxon>
        <taxon>Rhabditoidea</taxon>
        <taxon>Rhabditidae</taxon>
        <taxon>Peloderinae</taxon>
        <taxon>Caenorhabditis</taxon>
    </lineage>
</organism>
<dbReference type="KEGG" id="crq:GCK72_016802"/>
<proteinExistence type="predicted"/>
<sequence>MDNIHSDGTIDTPPFCISDDVAPDVSPLLREHIDTVLRNCTARDPSTIDIILFYRVSDSLVVGLGRHLECRVASRMEMSYHCPGDCVLLTFDAVVVVGNLEKWENCRKLAKN</sequence>